<protein>
    <submittedName>
        <fullName evidence="4">Uncharacterized protein</fullName>
    </submittedName>
</protein>
<accession>A0A1Z1XAN0</accession>
<evidence type="ECO:0000313" key="4">
    <source>
        <dbReference type="EMBL" id="ARX95905.1"/>
    </source>
</evidence>
<keyword evidence="1" id="KW-0602">Photosynthesis</keyword>
<organism evidence="4">
    <name type="scientific">Thorea hispida</name>
    <dbReference type="NCBI Taxonomy" id="202687"/>
    <lineage>
        <taxon>Eukaryota</taxon>
        <taxon>Rhodophyta</taxon>
        <taxon>Florideophyceae</taxon>
        <taxon>Nemaliophycidae</taxon>
        <taxon>Thoreales</taxon>
        <taxon>Thoreaceae</taxon>
        <taxon>Thorea</taxon>
    </lineage>
</organism>
<dbReference type="AlphaFoldDB" id="A0A1Z1XAN0"/>
<dbReference type="SUPFAM" id="SSF51735">
    <property type="entry name" value="NAD(P)-binding Rossmann-fold domains"/>
    <property type="match status" value="1"/>
</dbReference>
<dbReference type="PANTHER" id="PTHR47128:SF2">
    <property type="entry name" value="PROTEIN HIGH CHLOROPHYLL FLUORESCENCE PHENOTYPE 244, CHLOROPLASTIC"/>
    <property type="match status" value="1"/>
</dbReference>
<keyword evidence="4" id="KW-0934">Plastid</keyword>
<dbReference type="Gene3D" id="3.90.25.10">
    <property type="entry name" value="UDP-galactose 4-epimerase, domain 1"/>
    <property type="match status" value="1"/>
</dbReference>
<geneLocation type="chloroplast" evidence="4"/>
<keyword evidence="4" id="KW-0150">Chloroplast</keyword>
<proteinExistence type="predicted"/>
<keyword evidence="2" id="KW-0604">Photosystem II</keyword>
<keyword evidence="3" id="KW-0812">Transmembrane</keyword>
<evidence type="ECO:0000256" key="1">
    <source>
        <dbReference type="ARBA" id="ARBA00022531"/>
    </source>
</evidence>
<name>A0A1Z1XAN0_9FLOR</name>
<evidence type="ECO:0000256" key="3">
    <source>
        <dbReference type="SAM" id="Phobius"/>
    </source>
</evidence>
<dbReference type="PANTHER" id="PTHR47128">
    <property type="match status" value="1"/>
</dbReference>
<dbReference type="InterPro" id="IPR044256">
    <property type="entry name" value="HCF244-like"/>
</dbReference>
<sequence length="201" mass="23867">MYFKTQIENRLINSTIHYTIFYLCGFFQGLITQYALPILDKQSVWITNNLISIPYIDTQDVAKFTILSLSMPSTENKLLPLIGCKSWSSNEIIILCEKLSGQRAIKTNIPYQLLEISCQCTKLFQWSWKISERLSFNQIFNRKEIFNNYDMQMRNICLNLNINWEEIISLEDYLQEYFSRVMKKLKTFNYQIVKDNISAKF</sequence>
<dbReference type="GO" id="GO:0015979">
    <property type="term" value="P:photosynthesis"/>
    <property type="evidence" value="ECO:0007669"/>
    <property type="project" value="UniProtKB-KW"/>
</dbReference>
<keyword evidence="3" id="KW-1133">Transmembrane helix</keyword>
<gene>
    <name evidence="4" type="primary">ycf39</name>
</gene>
<dbReference type="Gene3D" id="3.40.50.720">
    <property type="entry name" value="NAD(P)-binding Rossmann-like Domain"/>
    <property type="match status" value="1"/>
</dbReference>
<dbReference type="EMBL" id="KY083065">
    <property type="protein sequence ID" value="ARX95905.1"/>
    <property type="molecule type" value="Genomic_DNA"/>
</dbReference>
<dbReference type="InterPro" id="IPR036291">
    <property type="entry name" value="NAD(P)-bd_dom_sf"/>
</dbReference>
<evidence type="ECO:0000256" key="2">
    <source>
        <dbReference type="ARBA" id="ARBA00023276"/>
    </source>
</evidence>
<feature type="transmembrane region" description="Helical" evidence="3">
    <location>
        <begin position="20"/>
        <end position="39"/>
    </location>
</feature>
<dbReference type="GO" id="GO:0009523">
    <property type="term" value="C:photosystem II"/>
    <property type="evidence" value="ECO:0007669"/>
    <property type="project" value="UniProtKB-KW"/>
</dbReference>
<keyword evidence="3" id="KW-0472">Membrane</keyword>
<reference evidence="4" key="1">
    <citation type="submission" date="2016-11" db="EMBL/GenBank/DDBJ databases">
        <title>Complete Chloroplast Genome of Thorea hispida.</title>
        <authorList>
            <person name="Nan F."/>
            <person name="Xie S."/>
        </authorList>
    </citation>
    <scope>NUCLEOTIDE SEQUENCE</scope>
</reference>